<dbReference type="EMBL" id="FZMP01000196">
    <property type="protein sequence ID" value="SNQ61782.1"/>
    <property type="molecule type" value="Genomic_DNA"/>
</dbReference>
<evidence type="ECO:0000313" key="2">
    <source>
        <dbReference type="Proteomes" id="UP000218615"/>
    </source>
</evidence>
<gene>
    <name evidence="1" type="ORF">MNV_50041</name>
</gene>
<dbReference type="InterPro" id="IPR012347">
    <property type="entry name" value="Ferritin-like"/>
</dbReference>
<protein>
    <recommendedName>
        <fullName evidence="3">Rubrerythrin diiron-binding domain-containing protein</fullName>
    </recommendedName>
</protein>
<reference evidence="2" key="1">
    <citation type="submission" date="2017-06" db="EMBL/GenBank/DDBJ databases">
        <authorList>
            <person name="Cremers G."/>
        </authorList>
    </citation>
    <scope>NUCLEOTIDE SEQUENCE [LARGE SCALE GENOMIC DNA]</scope>
</reference>
<accession>A0A284VR87</accession>
<name>A0A284VR87_9EURY</name>
<dbReference type="Gene3D" id="1.20.1260.10">
    <property type="match status" value="1"/>
</dbReference>
<organism evidence="1 2">
    <name type="scientific">Candidatus Methanoperedens nitratireducens</name>
    <dbReference type="NCBI Taxonomy" id="1392998"/>
    <lineage>
        <taxon>Archaea</taxon>
        <taxon>Methanobacteriati</taxon>
        <taxon>Methanobacteriota</taxon>
        <taxon>Stenosarchaea group</taxon>
        <taxon>Methanomicrobia</taxon>
        <taxon>Methanosarcinales</taxon>
        <taxon>ANME-2 cluster</taxon>
        <taxon>Candidatus Methanoperedentaceae</taxon>
        <taxon>Candidatus Methanoperedens</taxon>
    </lineage>
</organism>
<dbReference type="Proteomes" id="UP000218615">
    <property type="component" value="Unassembled WGS sequence"/>
</dbReference>
<evidence type="ECO:0000313" key="1">
    <source>
        <dbReference type="EMBL" id="SNQ61782.1"/>
    </source>
</evidence>
<dbReference type="AlphaFoldDB" id="A0A284VR87"/>
<evidence type="ECO:0008006" key="3">
    <source>
        <dbReference type="Google" id="ProtNLM"/>
    </source>
</evidence>
<sequence>MDEENREKARSVFPESLQPLNVAQTGDALKLGIRTEVRSIELYSGAAQKTDIKSTKDLFHKLVHFEEGHKRILEDALYYLEQEGTWYGYSPPTIEG</sequence>
<dbReference type="InterPro" id="IPR009078">
    <property type="entry name" value="Ferritin-like_SF"/>
</dbReference>
<keyword evidence="2" id="KW-1185">Reference proteome</keyword>
<proteinExistence type="predicted"/>
<dbReference type="SUPFAM" id="SSF47240">
    <property type="entry name" value="Ferritin-like"/>
    <property type="match status" value="1"/>
</dbReference>